<dbReference type="PANTHER" id="PTHR46648">
    <property type="entry name" value="HIT FAMILY PROTEIN 1"/>
    <property type="match status" value="1"/>
</dbReference>
<evidence type="ECO:0000313" key="6">
    <source>
        <dbReference type="EMBL" id="AXK37502.1"/>
    </source>
</evidence>
<evidence type="ECO:0000256" key="2">
    <source>
        <dbReference type="PIRSR" id="PIRSR601310-3"/>
    </source>
</evidence>
<dbReference type="GO" id="GO:0003824">
    <property type="term" value="F:catalytic activity"/>
    <property type="evidence" value="ECO:0007669"/>
    <property type="project" value="InterPro"/>
</dbReference>
<feature type="compositionally biased region" description="Basic and acidic residues" evidence="4">
    <location>
        <begin position="279"/>
        <end position="295"/>
    </location>
</feature>
<dbReference type="InterPro" id="IPR053931">
    <property type="entry name" value="RapZ_C"/>
</dbReference>
<gene>
    <name evidence="6" type="ORF">DVA86_20425</name>
</gene>
<feature type="active site" description="Tele-AMP-histidine intermediate" evidence="1">
    <location>
        <position position="236"/>
    </location>
</feature>
<dbReference type="AlphaFoldDB" id="A0A345Y0T6"/>
<dbReference type="PANTHER" id="PTHR46648:SF1">
    <property type="entry name" value="ADENOSINE 5'-MONOPHOSPHORAMIDASE HNT1"/>
    <property type="match status" value="1"/>
</dbReference>
<dbReference type="EMBL" id="CP031320">
    <property type="protein sequence ID" value="AXK37502.1"/>
    <property type="molecule type" value="Genomic_DNA"/>
</dbReference>
<dbReference type="Pfam" id="PF22740">
    <property type="entry name" value="PapZ_C"/>
    <property type="match status" value="1"/>
</dbReference>
<evidence type="ECO:0000259" key="5">
    <source>
        <dbReference type="PROSITE" id="PS51084"/>
    </source>
</evidence>
<evidence type="ECO:0000256" key="1">
    <source>
        <dbReference type="PIRSR" id="PIRSR601310-1"/>
    </source>
</evidence>
<evidence type="ECO:0000256" key="3">
    <source>
        <dbReference type="PROSITE-ProRule" id="PRU00464"/>
    </source>
</evidence>
<feature type="region of interest" description="Disordered" evidence="4">
    <location>
        <begin position="259"/>
        <end position="295"/>
    </location>
</feature>
<evidence type="ECO:0000256" key="4">
    <source>
        <dbReference type="SAM" id="MobiDB-lite"/>
    </source>
</evidence>
<organism evidence="6 7">
    <name type="scientific">Streptomyces armeniacus</name>
    <dbReference type="NCBI Taxonomy" id="83291"/>
    <lineage>
        <taxon>Bacteria</taxon>
        <taxon>Bacillati</taxon>
        <taxon>Actinomycetota</taxon>
        <taxon>Actinomycetes</taxon>
        <taxon>Kitasatosporales</taxon>
        <taxon>Streptomycetaceae</taxon>
        <taxon>Streptomyces</taxon>
    </lineage>
</organism>
<feature type="short sequence motif" description="Histidine triad motif" evidence="2 3">
    <location>
        <begin position="234"/>
        <end position="238"/>
    </location>
</feature>
<evidence type="ECO:0000313" key="7">
    <source>
        <dbReference type="Proteomes" id="UP000254425"/>
    </source>
</evidence>
<accession>A0A345Y0T6</accession>
<dbReference type="Pfam" id="PF01230">
    <property type="entry name" value="HIT"/>
    <property type="match status" value="1"/>
</dbReference>
<feature type="domain" description="HIT" evidence="5">
    <location>
        <begin position="147"/>
        <end position="249"/>
    </location>
</feature>
<sequence>MEVLVYDVFIDSFGARWQDPPQPRYRAAVLAINLTNQLLNPPDDPAMADVVARQTGQDAGVRDYVLTTPGAARIVDDAVHALTALRAAANRRPVQLLVNCWYGRHRAPAVADAIGRRMQEAGATVTVTHHHINRPPVPRKHPRPDCPFCAIVHDGAPATIVHEWGDALAIVPRSGGCTDGHLLVLPKAHVTDFTIDPVVSATVQLRAAELAQQLGGQWNYLTSCGEAATQTVWHLHGHLVPRTAGDGLALPWTHPAREKRTVTPCRCSPSPGRGSARQPRRDQRLEGGLGERRPA</sequence>
<keyword evidence="7" id="KW-1185">Reference proteome</keyword>
<dbReference type="InterPro" id="IPR001310">
    <property type="entry name" value="Histidine_triad_HIT"/>
</dbReference>
<dbReference type="KEGG" id="sarm:DVA86_20425"/>
<dbReference type="PROSITE" id="PS51084">
    <property type="entry name" value="HIT_2"/>
    <property type="match status" value="1"/>
</dbReference>
<dbReference type="Gene3D" id="3.30.428.10">
    <property type="entry name" value="HIT-like"/>
    <property type="match status" value="1"/>
</dbReference>
<dbReference type="SUPFAM" id="SSF54197">
    <property type="entry name" value="HIT-like"/>
    <property type="match status" value="1"/>
</dbReference>
<reference evidence="6 7" key="1">
    <citation type="submission" date="2018-07" db="EMBL/GenBank/DDBJ databases">
        <title>Draft genome of the type strain Streptomyces armeniacus ATCC 15676.</title>
        <authorList>
            <person name="Labana P."/>
            <person name="Gosse J.T."/>
            <person name="Boddy C.N."/>
        </authorList>
    </citation>
    <scope>NUCLEOTIDE SEQUENCE [LARGE SCALE GENOMIC DNA]</scope>
    <source>
        <strain evidence="6 7">ATCC 15676</strain>
    </source>
</reference>
<dbReference type="InterPro" id="IPR011146">
    <property type="entry name" value="HIT-like"/>
</dbReference>
<protein>
    <submittedName>
        <fullName evidence="6">HIT domain-containing protein</fullName>
    </submittedName>
</protein>
<proteinExistence type="predicted"/>
<dbReference type="InterPro" id="IPR036265">
    <property type="entry name" value="HIT-like_sf"/>
</dbReference>
<dbReference type="Proteomes" id="UP000254425">
    <property type="component" value="Chromosome"/>
</dbReference>
<name>A0A345Y0T6_9ACTN</name>
<dbReference type="GO" id="GO:0009117">
    <property type="term" value="P:nucleotide metabolic process"/>
    <property type="evidence" value="ECO:0007669"/>
    <property type="project" value="TreeGrafter"/>
</dbReference>